<evidence type="ECO:0000313" key="4">
    <source>
        <dbReference type="EMBL" id="EDQ90162.1"/>
    </source>
</evidence>
<reference evidence="4 5" key="1">
    <citation type="journal article" date="2008" name="Nature">
        <title>The genome of the choanoflagellate Monosiga brevicollis and the origin of metazoans.</title>
        <authorList>
            <consortium name="JGI Sequencing"/>
            <person name="King N."/>
            <person name="Westbrook M.J."/>
            <person name="Young S.L."/>
            <person name="Kuo A."/>
            <person name="Abedin M."/>
            <person name="Chapman J."/>
            <person name="Fairclough S."/>
            <person name="Hellsten U."/>
            <person name="Isogai Y."/>
            <person name="Letunic I."/>
            <person name="Marr M."/>
            <person name="Pincus D."/>
            <person name="Putnam N."/>
            <person name="Rokas A."/>
            <person name="Wright K.J."/>
            <person name="Zuzow R."/>
            <person name="Dirks W."/>
            <person name="Good M."/>
            <person name="Goodstein D."/>
            <person name="Lemons D."/>
            <person name="Li W."/>
            <person name="Lyons J.B."/>
            <person name="Morris A."/>
            <person name="Nichols S."/>
            <person name="Richter D.J."/>
            <person name="Salamov A."/>
            <person name="Bork P."/>
            <person name="Lim W.A."/>
            <person name="Manning G."/>
            <person name="Miller W.T."/>
            <person name="McGinnis W."/>
            <person name="Shapiro H."/>
            <person name="Tjian R."/>
            <person name="Grigoriev I.V."/>
            <person name="Rokhsar D."/>
        </authorList>
    </citation>
    <scope>NUCLEOTIDE SEQUENCE [LARGE SCALE GENOMIC DNA]</scope>
    <source>
        <strain evidence="5">MX1 / ATCC 50154</strain>
    </source>
</reference>
<evidence type="ECO:0000256" key="3">
    <source>
        <dbReference type="SAM" id="SignalP"/>
    </source>
</evidence>
<feature type="signal peptide" evidence="3">
    <location>
        <begin position="1"/>
        <end position="20"/>
    </location>
</feature>
<keyword evidence="2" id="KW-0812">Transmembrane</keyword>
<feature type="compositionally biased region" description="Acidic residues" evidence="1">
    <location>
        <begin position="224"/>
        <end position="233"/>
    </location>
</feature>
<keyword evidence="5" id="KW-1185">Reference proteome</keyword>
<dbReference type="InParanoid" id="A9UX61"/>
<feature type="region of interest" description="Disordered" evidence="1">
    <location>
        <begin position="270"/>
        <end position="298"/>
    </location>
</feature>
<evidence type="ECO:0000256" key="1">
    <source>
        <dbReference type="SAM" id="MobiDB-lite"/>
    </source>
</evidence>
<keyword evidence="2" id="KW-1133">Transmembrane helix</keyword>
<protein>
    <submittedName>
        <fullName evidence="4">Uncharacterized protein</fullName>
    </submittedName>
</protein>
<feature type="transmembrane region" description="Helical" evidence="2">
    <location>
        <begin position="81"/>
        <end position="102"/>
    </location>
</feature>
<sequence length="337" mass="35714">MRLQMLCVLVSVTACQLVASQSTTSTAWLASSTTAASFVTATPPSTRMPADSDIVDFPIEASLAPTNDAARRQSVWQDRRLWFVAAGGGFVIIAATIVAVGITQQGRKRRNLALDLEWCDPDSVPDSLLRPPSGVSSSLTSAPPSTIGTSISTTPSFDVLWMLEAPRARQHGVPAVALSKVKQLRKLSNYRLSAMDMSNFDTDHLGQIHAYDVVLTEVLEEDEENETGAEADGELICPVPAPPSPARDGCRLPSNGPSCDSSIDDCELTSLRLPMPDPRSPVEQAGSPINLRAPSCAPSNASTAAASHVAHDLFNGRNASAASTWAMSRSTDGTQTL</sequence>
<dbReference type="KEGG" id="mbr:MONBRDRAFT_7502"/>
<feature type="region of interest" description="Disordered" evidence="1">
    <location>
        <begin position="224"/>
        <end position="257"/>
    </location>
</feature>
<evidence type="ECO:0000313" key="5">
    <source>
        <dbReference type="Proteomes" id="UP000001357"/>
    </source>
</evidence>
<name>A9UX61_MONBE</name>
<dbReference type="PROSITE" id="PS51257">
    <property type="entry name" value="PROKAR_LIPOPROTEIN"/>
    <property type="match status" value="1"/>
</dbReference>
<gene>
    <name evidence="4" type="ORF">MONBRDRAFT_7502</name>
</gene>
<dbReference type="RefSeq" id="XP_001744929.1">
    <property type="nucleotide sequence ID" value="XM_001744877.1"/>
</dbReference>
<evidence type="ECO:0000256" key="2">
    <source>
        <dbReference type="SAM" id="Phobius"/>
    </source>
</evidence>
<keyword evidence="3" id="KW-0732">Signal</keyword>
<dbReference type="AlphaFoldDB" id="A9UX61"/>
<dbReference type="Proteomes" id="UP000001357">
    <property type="component" value="Unassembled WGS sequence"/>
</dbReference>
<dbReference type="EMBL" id="CH991548">
    <property type="protein sequence ID" value="EDQ90162.1"/>
    <property type="molecule type" value="Genomic_DNA"/>
</dbReference>
<organism evidence="4 5">
    <name type="scientific">Monosiga brevicollis</name>
    <name type="common">Choanoflagellate</name>
    <dbReference type="NCBI Taxonomy" id="81824"/>
    <lineage>
        <taxon>Eukaryota</taxon>
        <taxon>Choanoflagellata</taxon>
        <taxon>Craspedida</taxon>
        <taxon>Salpingoecidae</taxon>
        <taxon>Monosiga</taxon>
    </lineage>
</organism>
<feature type="chain" id="PRO_5002742520" evidence="3">
    <location>
        <begin position="21"/>
        <end position="337"/>
    </location>
</feature>
<proteinExistence type="predicted"/>
<keyword evidence="2" id="KW-0472">Membrane</keyword>
<accession>A9UX61</accession>
<dbReference type="GeneID" id="5890345"/>